<dbReference type="SMART" id="SM00482">
    <property type="entry name" value="POLAc"/>
    <property type="match status" value="1"/>
</dbReference>
<dbReference type="EMBL" id="LAZR01010442">
    <property type="protein sequence ID" value="KKM66928.1"/>
    <property type="molecule type" value="Genomic_DNA"/>
</dbReference>
<dbReference type="Gene3D" id="1.10.150.20">
    <property type="entry name" value="5' to 3' exonuclease, C-terminal subdomain"/>
    <property type="match status" value="1"/>
</dbReference>
<proteinExistence type="predicted"/>
<evidence type="ECO:0000256" key="1">
    <source>
        <dbReference type="ARBA" id="ARBA00022705"/>
    </source>
</evidence>
<dbReference type="InterPro" id="IPR036397">
    <property type="entry name" value="RNaseH_sf"/>
</dbReference>
<dbReference type="Gene3D" id="3.30.70.370">
    <property type="match status" value="1"/>
</dbReference>
<feature type="domain" description="DNA-directed DNA polymerase family A palm" evidence="2">
    <location>
        <begin position="666"/>
        <end position="872"/>
    </location>
</feature>
<sequence>MSSGVYDPNCHACLLHSQCQTVCIAATRYPPDLSWPRFPRDRHHSKALYVIGEAPGYNEDKEGQAWIGKAGNVLKTLYLNHFKFPDQVDVFLSNAVRCRPLGNKTPNKTQLKQCQGFYLADIVNLQKIYDQVIVLCCGAAAVKSVLAMSLKKAFARQGNLSDFRALTAPTPKSIIRVGEVVGPYLSNPTLPPFPSPCPVFVTYHPAALMRDKNKGPYVNSHLSLLQDYIKGDLTYDIKGGSLKIDIAPLPPSYPISRLSLDIETYGILQGQNQTQFHPLKSEIHDKIPRERLVVTTALTWDNPEGEQEHAIFIMSKLRHRRRLWSWIRKCHGTSSWAQTNTSAVPCPARNGRTSGTKENTFQYLIGQNIKFDLMYLRHAYPECKQWLDYPLPIVDLMVTNYLYNEGRPEKSLKALAPLLRVTQYSGEFTQYKTETCPSLHQYNCQDTSATLLLQDKLTALIQQLYGSDTPKTSQFSLEWYSKLLWLTIWMEERGIPMDERTLTGLLKSLKSRLERLEGGITSRWGINLRGKGSDKCKRKVMDEACQACLENQLVIPKMVKTKARKDISFCEENRNSLLDVLPVGTDSVEKLKAISHVHAVSGTLDRYLYPLLVGRGKGHTDPTTRLIKGLAYPRWYATPSEYEDGTSGGTKQCRIVAKGPACQTFSPSIKKCVTSRYSHLLWFDYSQVELRIAALLSNDPWMMGEYSKEDCDFHLATARRLFGDKDAKKFRQIGKTLNFLVIYLGGANQFQTTLMRDAGITRSLGQCQRDINAWWEQARGLHQWQDDLYESVCELGYFQLPLVGQSRLFLGNRSDVKDKMKEIVNMPVQAVAANVMLSAQFELQWSFKQKDMKAILPLNVYDAATIECPKSELYTVKREMERILPNPPYYQALCQVLGRRLPLKYELTLDGKKPTMEKANV</sequence>
<dbReference type="SUPFAM" id="SSF52141">
    <property type="entry name" value="Uracil-DNA glycosylase-like"/>
    <property type="match status" value="1"/>
</dbReference>
<accession>A0A0F9JBL2</accession>
<keyword evidence="1" id="KW-0235">DNA replication</keyword>
<dbReference type="Pfam" id="PF03167">
    <property type="entry name" value="UDG"/>
    <property type="match status" value="1"/>
</dbReference>
<name>A0A0F9JBL2_9ZZZZ</name>
<dbReference type="PRINTS" id="PR00868">
    <property type="entry name" value="DNAPOLI"/>
</dbReference>
<dbReference type="Gene3D" id="3.30.420.10">
    <property type="entry name" value="Ribonuclease H-like superfamily/Ribonuclease H"/>
    <property type="match status" value="1"/>
</dbReference>
<dbReference type="GO" id="GO:0006302">
    <property type="term" value="P:double-strand break repair"/>
    <property type="evidence" value="ECO:0007669"/>
    <property type="project" value="TreeGrafter"/>
</dbReference>
<dbReference type="SUPFAM" id="SSF53098">
    <property type="entry name" value="Ribonuclease H-like"/>
    <property type="match status" value="1"/>
</dbReference>
<dbReference type="InterPro" id="IPR002298">
    <property type="entry name" value="DNA_polymerase_A"/>
</dbReference>
<dbReference type="Pfam" id="PF00476">
    <property type="entry name" value="DNA_pol_A"/>
    <property type="match status" value="1"/>
</dbReference>
<dbReference type="InterPro" id="IPR001098">
    <property type="entry name" value="DNA-dir_DNA_pol_A_palm_dom"/>
</dbReference>
<dbReference type="InterPro" id="IPR036895">
    <property type="entry name" value="Uracil-DNA_glycosylase-like_sf"/>
</dbReference>
<reference evidence="3" key="1">
    <citation type="journal article" date="2015" name="Nature">
        <title>Complex archaea that bridge the gap between prokaryotes and eukaryotes.</title>
        <authorList>
            <person name="Spang A."/>
            <person name="Saw J.H."/>
            <person name="Jorgensen S.L."/>
            <person name="Zaremba-Niedzwiedzka K."/>
            <person name="Martijn J."/>
            <person name="Lind A.E."/>
            <person name="van Eijk R."/>
            <person name="Schleper C."/>
            <person name="Guy L."/>
            <person name="Ettema T.J."/>
        </authorList>
    </citation>
    <scope>NUCLEOTIDE SEQUENCE</scope>
</reference>
<dbReference type="SUPFAM" id="SSF56672">
    <property type="entry name" value="DNA/RNA polymerases"/>
    <property type="match status" value="1"/>
</dbReference>
<gene>
    <name evidence="3" type="ORF">LCGC14_1476280</name>
</gene>
<dbReference type="InterPro" id="IPR043502">
    <property type="entry name" value="DNA/RNA_pol_sf"/>
</dbReference>
<dbReference type="AlphaFoldDB" id="A0A0F9JBL2"/>
<protein>
    <recommendedName>
        <fullName evidence="2">DNA-directed DNA polymerase family A palm domain-containing protein</fullName>
    </recommendedName>
</protein>
<comment type="caution">
    <text evidence="3">The sequence shown here is derived from an EMBL/GenBank/DDBJ whole genome shotgun (WGS) entry which is preliminary data.</text>
</comment>
<dbReference type="InterPro" id="IPR005122">
    <property type="entry name" value="Uracil-DNA_glycosylase-like"/>
</dbReference>
<dbReference type="InterPro" id="IPR012337">
    <property type="entry name" value="RNaseH-like_sf"/>
</dbReference>
<dbReference type="Gene3D" id="3.40.470.10">
    <property type="entry name" value="Uracil-DNA glycosylase-like domain"/>
    <property type="match status" value="1"/>
</dbReference>
<dbReference type="GO" id="GO:0003677">
    <property type="term" value="F:DNA binding"/>
    <property type="evidence" value="ECO:0007669"/>
    <property type="project" value="InterPro"/>
</dbReference>
<evidence type="ECO:0000259" key="2">
    <source>
        <dbReference type="SMART" id="SM00482"/>
    </source>
</evidence>
<dbReference type="PANTHER" id="PTHR10133:SF27">
    <property type="entry name" value="DNA POLYMERASE NU"/>
    <property type="match status" value="1"/>
</dbReference>
<organism evidence="3">
    <name type="scientific">marine sediment metagenome</name>
    <dbReference type="NCBI Taxonomy" id="412755"/>
    <lineage>
        <taxon>unclassified sequences</taxon>
        <taxon>metagenomes</taxon>
        <taxon>ecological metagenomes</taxon>
    </lineage>
</organism>
<dbReference type="GO" id="GO:0006261">
    <property type="term" value="P:DNA-templated DNA replication"/>
    <property type="evidence" value="ECO:0007669"/>
    <property type="project" value="InterPro"/>
</dbReference>
<dbReference type="PANTHER" id="PTHR10133">
    <property type="entry name" value="DNA POLYMERASE I"/>
    <property type="match status" value="1"/>
</dbReference>
<evidence type="ECO:0000313" key="3">
    <source>
        <dbReference type="EMBL" id="KKM66928.1"/>
    </source>
</evidence>
<dbReference type="GO" id="GO:0003887">
    <property type="term" value="F:DNA-directed DNA polymerase activity"/>
    <property type="evidence" value="ECO:0007669"/>
    <property type="project" value="InterPro"/>
</dbReference>